<dbReference type="FunFam" id="1.10.238.10:FF:000178">
    <property type="entry name" value="Calmodulin-2 A"/>
    <property type="match status" value="1"/>
</dbReference>
<feature type="domain" description="EF-hand" evidence="5">
    <location>
        <begin position="21"/>
        <end position="56"/>
    </location>
</feature>
<sequence>MAAARAKAKAAPLVPAKLTPEQLSEFHDCFNFFDDDHDGRINSVQMAQVIRSLGFNPTEAELDELRVVVDRKHRGSISFTAFTQLMSGRVVPAAPKPADASALIKKAFQTFSDRCRHGDDGTVLIEDLRMLLMEYGDGFTPAMMEEMLAIAEVDDEYGDVDYIDLVDKVIGRGHKAKKAPVRVPPPPAAGGAGAGR</sequence>
<dbReference type="AlphaFoldDB" id="A0A7S1C7H3"/>
<dbReference type="EMBL" id="HBFS01005203">
    <property type="protein sequence ID" value="CAD8910305.1"/>
    <property type="molecule type" value="Transcribed_RNA"/>
</dbReference>
<keyword evidence="3" id="KW-0677">Repeat</keyword>
<evidence type="ECO:0000313" key="6">
    <source>
        <dbReference type="EMBL" id="CAD8910305.1"/>
    </source>
</evidence>
<name>A0A7S1C7H3_9STRA</name>
<dbReference type="GO" id="GO:0005509">
    <property type="term" value="F:calcium ion binding"/>
    <property type="evidence" value="ECO:0007669"/>
    <property type="project" value="InterPro"/>
</dbReference>
<comment type="similarity">
    <text evidence="1">Belongs to the centrin family.</text>
</comment>
<evidence type="ECO:0000256" key="2">
    <source>
        <dbReference type="ARBA" id="ARBA00020786"/>
    </source>
</evidence>
<evidence type="ECO:0000256" key="3">
    <source>
        <dbReference type="ARBA" id="ARBA00022737"/>
    </source>
</evidence>
<evidence type="ECO:0000256" key="4">
    <source>
        <dbReference type="SAM" id="MobiDB-lite"/>
    </source>
</evidence>
<dbReference type="CDD" id="cd00051">
    <property type="entry name" value="EFh"/>
    <property type="match status" value="1"/>
</dbReference>
<feature type="region of interest" description="Disordered" evidence="4">
    <location>
        <begin position="176"/>
        <end position="196"/>
    </location>
</feature>
<gene>
    <name evidence="6" type="ORF">BSP0115_LOCUS3509</name>
</gene>
<dbReference type="PANTHER" id="PTHR23048:SF0">
    <property type="entry name" value="CALMODULIN LIKE 3"/>
    <property type="match status" value="1"/>
</dbReference>
<accession>A0A7S1C7H3</accession>
<evidence type="ECO:0000259" key="5">
    <source>
        <dbReference type="PROSITE" id="PS50222"/>
    </source>
</evidence>
<organism evidence="6">
    <name type="scientific">Bicosoecida sp. CB-2014</name>
    <dbReference type="NCBI Taxonomy" id="1486930"/>
    <lineage>
        <taxon>Eukaryota</taxon>
        <taxon>Sar</taxon>
        <taxon>Stramenopiles</taxon>
        <taxon>Bigyra</taxon>
        <taxon>Opalozoa</taxon>
        <taxon>Bicosoecida</taxon>
    </lineage>
</organism>
<reference evidence="6" key="1">
    <citation type="submission" date="2021-01" db="EMBL/GenBank/DDBJ databases">
        <authorList>
            <person name="Corre E."/>
            <person name="Pelletier E."/>
            <person name="Niang G."/>
            <person name="Scheremetjew M."/>
            <person name="Finn R."/>
            <person name="Kale V."/>
            <person name="Holt S."/>
            <person name="Cochrane G."/>
            <person name="Meng A."/>
            <person name="Brown T."/>
            <person name="Cohen L."/>
        </authorList>
    </citation>
    <scope>NUCLEOTIDE SEQUENCE</scope>
    <source>
        <strain evidence="6">Ms1</strain>
    </source>
</reference>
<dbReference type="PANTHER" id="PTHR23048">
    <property type="entry name" value="MYOSIN LIGHT CHAIN 1, 3"/>
    <property type="match status" value="1"/>
</dbReference>
<dbReference type="InterPro" id="IPR002048">
    <property type="entry name" value="EF_hand_dom"/>
</dbReference>
<evidence type="ECO:0000256" key="1">
    <source>
        <dbReference type="ARBA" id="ARBA00005253"/>
    </source>
</evidence>
<dbReference type="InterPro" id="IPR050230">
    <property type="entry name" value="CALM/Myosin/TropC-like"/>
</dbReference>
<dbReference type="SUPFAM" id="SSF47473">
    <property type="entry name" value="EF-hand"/>
    <property type="match status" value="1"/>
</dbReference>
<dbReference type="InterPro" id="IPR011992">
    <property type="entry name" value="EF-hand-dom_pair"/>
</dbReference>
<dbReference type="Gene3D" id="1.10.238.10">
    <property type="entry name" value="EF-hand"/>
    <property type="match status" value="1"/>
</dbReference>
<dbReference type="Pfam" id="PF13499">
    <property type="entry name" value="EF-hand_7"/>
    <property type="match status" value="1"/>
</dbReference>
<proteinExistence type="inferred from homology"/>
<dbReference type="PROSITE" id="PS50222">
    <property type="entry name" value="EF_HAND_2"/>
    <property type="match status" value="1"/>
</dbReference>
<protein>
    <recommendedName>
        <fullName evidence="2">Calmodulin</fullName>
    </recommendedName>
</protein>
<dbReference type="GO" id="GO:0016460">
    <property type="term" value="C:myosin II complex"/>
    <property type="evidence" value="ECO:0007669"/>
    <property type="project" value="TreeGrafter"/>
</dbReference>